<proteinExistence type="predicted"/>
<dbReference type="InterPro" id="IPR006379">
    <property type="entry name" value="HAD-SF_hydro_IIB"/>
</dbReference>
<dbReference type="Gene3D" id="3.40.50.1000">
    <property type="entry name" value="HAD superfamily/HAD-like"/>
    <property type="match status" value="1"/>
</dbReference>
<sequence length="268" mass="28853">MRLILTDIDRTILPYGMRSVPRRTREAMRGAISRGCAVGPCTGRALAWASILFDGDDECVSTCIATNGLQVYHAGEKVLEKTIPAECVRRMAALVSELPHAGLVYFDDAQPLLCAGTAEDLTAAFPRYGKICEPAGLPAHDVVKVNAFVAGDDAQTRELARLLSHELPELDFDVPQTGFTNIMPKGWNKGAAALYLRDYLGVAPEDVFVFGDAENDLTMLEAVENSVAVSNATPAAAEAARWHIGACEDLAVADAIDALSRGEFPFER</sequence>
<organism evidence="1 2">
    <name type="scientific">Parolsenella catena</name>
    <dbReference type="NCBI Taxonomy" id="2003188"/>
    <lineage>
        <taxon>Bacteria</taxon>
        <taxon>Bacillati</taxon>
        <taxon>Actinomycetota</taxon>
        <taxon>Coriobacteriia</taxon>
        <taxon>Coriobacteriales</taxon>
        <taxon>Atopobiaceae</taxon>
        <taxon>Parolsenella</taxon>
    </lineage>
</organism>
<evidence type="ECO:0000313" key="1">
    <source>
        <dbReference type="EMBL" id="BBH50710.1"/>
    </source>
</evidence>
<dbReference type="EMBL" id="AP019367">
    <property type="protein sequence ID" value="BBH50710.1"/>
    <property type="molecule type" value="Genomic_DNA"/>
</dbReference>
<dbReference type="OrthoDB" id="3180855at2"/>
<dbReference type="GO" id="GO:0000287">
    <property type="term" value="F:magnesium ion binding"/>
    <property type="evidence" value="ECO:0007669"/>
    <property type="project" value="TreeGrafter"/>
</dbReference>
<name>A0A3G9KAB7_9ACTN</name>
<dbReference type="Proteomes" id="UP000273154">
    <property type="component" value="Chromosome"/>
</dbReference>
<dbReference type="RefSeq" id="WP_126422744.1">
    <property type="nucleotide sequence ID" value="NZ_AP019367.1"/>
</dbReference>
<dbReference type="GO" id="GO:0016791">
    <property type="term" value="F:phosphatase activity"/>
    <property type="evidence" value="ECO:0007669"/>
    <property type="project" value="TreeGrafter"/>
</dbReference>
<evidence type="ECO:0000313" key="2">
    <source>
        <dbReference type="Proteomes" id="UP000273154"/>
    </source>
</evidence>
<dbReference type="GO" id="GO:0005829">
    <property type="term" value="C:cytosol"/>
    <property type="evidence" value="ECO:0007669"/>
    <property type="project" value="TreeGrafter"/>
</dbReference>
<dbReference type="GeneID" id="88849433"/>
<dbReference type="Pfam" id="PF08282">
    <property type="entry name" value="Hydrolase_3"/>
    <property type="match status" value="1"/>
</dbReference>
<dbReference type="NCBIfam" id="TIGR01484">
    <property type="entry name" value="HAD-SF-IIB"/>
    <property type="match status" value="1"/>
</dbReference>
<dbReference type="SUPFAM" id="SSF56784">
    <property type="entry name" value="HAD-like"/>
    <property type="match status" value="1"/>
</dbReference>
<accession>A0A3G9KAB7</accession>
<keyword evidence="2" id="KW-1185">Reference proteome</keyword>
<dbReference type="Gene3D" id="3.30.1240.10">
    <property type="match status" value="1"/>
</dbReference>
<dbReference type="PANTHER" id="PTHR10000">
    <property type="entry name" value="PHOSPHOSERINE PHOSPHATASE"/>
    <property type="match status" value="1"/>
</dbReference>
<dbReference type="InterPro" id="IPR023214">
    <property type="entry name" value="HAD_sf"/>
</dbReference>
<dbReference type="InterPro" id="IPR036412">
    <property type="entry name" value="HAD-like_sf"/>
</dbReference>
<protein>
    <submittedName>
        <fullName evidence="1">Haloacid dehalogenase</fullName>
    </submittedName>
</protein>
<reference evidence="2" key="1">
    <citation type="submission" date="2018-11" db="EMBL/GenBank/DDBJ databases">
        <title>Comparative genomics of Parolsenella catena and Libanicoccus massiliensis: Reclassification of Libanicoccus massiliensis as Parolsenella massiliensis comb. nov.</title>
        <authorList>
            <person name="Sakamoto M."/>
            <person name="Ikeyama N."/>
            <person name="Murakami T."/>
            <person name="Mori H."/>
            <person name="Yuki M."/>
            <person name="Ohkuma M."/>
        </authorList>
    </citation>
    <scope>NUCLEOTIDE SEQUENCE [LARGE SCALE GENOMIC DNA]</scope>
    <source>
        <strain evidence="2">JCM 31932</strain>
    </source>
</reference>
<dbReference type="KEGG" id="pcat:Pcatena_12970"/>
<dbReference type="AlphaFoldDB" id="A0A3G9KAB7"/>
<gene>
    <name evidence="1" type="primary">cof_5</name>
    <name evidence="1" type="ORF">Pcatena_12970</name>
</gene>
<dbReference type="PANTHER" id="PTHR10000:SF8">
    <property type="entry name" value="HAD SUPERFAMILY HYDROLASE-LIKE, TYPE 3"/>
    <property type="match status" value="1"/>
</dbReference>